<dbReference type="InterPro" id="IPR027417">
    <property type="entry name" value="P-loop_NTPase"/>
</dbReference>
<reference evidence="7 8" key="1">
    <citation type="journal article" date="2015" name="Int. J. Syst. Evol. Microbiol.">
        <title>Tumebacillus algifaecis sp. nov., isolated from decomposing algal scum.</title>
        <authorList>
            <person name="Wu Y.F."/>
            <person name="Zhang B."/>
            <person name="Xing P."/>
            <person name="Wu Q.L."/>
            <person name="Liu S.J."/>
        </authorList>
    </citation>
    <scope>NUCLEOTIDE SEQUENCE [LARGE SCALE GENOMIC DNA]</scope>
    <source>
        <strain evidence="7 8">THMBR28</strain>
    </source>
</reference>
<dbReference type="AlphaFoldDB" id="A0A223CZT3"/>
<dbReference type="InterPro" id="IPR038718">
    <property type="entry name" value="SNF2-like_sf"/>
</dbReference>
<dbReference type="Pfam" id="PF00271">
    <property type="entry name" value="Helicase_C"/>
    <property type="match status" value="1"/>
</dbReference>
<dbReference type="Proteomes" id="UP000214688">
    <property type="component" value="Chromosome"/>
</dbReference>
<evidence type="ECO:0000259" key="6">
    <source>
        <dbReference type="PROSITE" id="PS51194"/>
    </source>
</evidence>
<keyword evidence="3 7" id="KW-0347">Helicase</keyword>
<dbReference type="InterPro" id="IPR014001">
    <property type="entry name" value="Helicase_ATP-bd"/>
</dbReference>
<dbReference type="GO" id="GO:0005524">
    <property type="term" value="F:ATP binding"/>
    <property type="evidence" value="ECO:0007669"/>
    <property type="project" value="UniProtKB-KW"/>
</dbReference>
<evidence type="ECO:0000313" key="7">
    <source>
        <dbReference type="EMBL" id="ASS74979.1"/>
    </source>
</evidence>
<dbReference type="SUPFAM" id="SSF52540">
    <property type="entry name" value="P-loop containing nucleoside triphosphate hydrolases"/>
    <property type="match status" value="2"/>
</dbReference>
<proteinExistence type="predicted"/>
<dbReference type="PANTHER" id="PTHR10799">
    <property type="entry name" value="SNF2/RAD54 HELICASE FAMILY"/>
    <property type="match status" value="1"/>
</dbReference>
<evidence type="ECO:0000256" key="4">
    <source>
        <dbReference type="ARBA" id="ARBA00022840"/>
    </source>
</evidence>
<dbReference type="GO" id="GO:0004386">
    <property type="term" value="F:helicase activity"/>
    <property type="evidence" value="ECO:0007669"/>
    <property type="project" value="UniProtKB-KW"/>
</dbReference>
<dbReference type="CDD" id="cd18011">
    <property type="entry name" value="DEXDc_RapA"/>
    <property type="match status" value="1"/>
</dbReference>
<evidence type="ECO:0000259" key="5">
    <source>
        <dbReference type="PROSITE" id="PS51192"/>
    </source>
</evidence>
<dbReference type="Pfam" id="PF00176">
    <property type="entry name" value="SNF2-rel_dom"/>
    <property type="match status" value="1"/>
</dbReference>
<dbReference type="CDD" id="cd18793">
    <property type="entry name" value="SF2_C_SNF"/>
    <property type="match status" value="1"/>
</dbReference>
<keyword evidence="2" id="KW-0378">Hydrolase</keyword>
<dbReference type="InterPro" id="IPR001650">
    <property type="entry name" value="Helicase_C-like"/>
</dbReference>
<protein>
    <submittedName>
        <fullName evidence="7">ATP-dependent helicase</fullName>
    </submittedName>
</protein>
<dbReference type="Gene3D" id="3.40.50.10810">
    <property type="entry name" value="Tandem AAA-ATPase domain"/>
    <property type="match status" value="1"/>
</dbReference>
<feature type="domain" description="Helicase C-terminal" evidence="6">
    <location>
        <begin position="377"/>
        <end position="526"/>
    </location>
</feature>
<evidence type="ECO:0000256" key="3">
    <source>
        <dbReference type="ARBA" id="ARBA00022806"/>
    </source>
</evidence>
<dbReference type="SMART" id="SM00487">
    <property type="entry name" value="DEXDc"/>
    <property type="match status" value="1"/>
</dbReference>
<dbReference type="EMBL" id="CP022657">
    <property type="protein sequence ID" value="ASS74979.1"/>
    <property type="molecule type" value="Genomic_DNA"/>
</dbReference>
<evidence type="ECO:0000256" key="2">
    <source>
        <dbReference type="ARBA" id="ARBA00022801"/>
    </source>
</evidence>
<dbReference type="KEGG" id="tab:CIG75_08250"/>
<evidence type="ECO:0000256" key="1">
    <source>
        <dbReference type="ARBA" id="ARBA00022741"/>
    </source>
</evidence>
<dbReference type="InterPro" id="IPR049730">
    <property type="entry name" value="SNF2/RAD54-like_C"/>
</dbReference>
<dbReference type="OrthoDB" id="9814088at2"/>
<dbReference type="Gene3D" id="3.40.50.300">
    <property type="entry name" value="P-loop containing nucleotide triphosphate hydrolases"/>
    <property type="match status" value="1"/>
</dbReference>
<keyword evidence="8" id="KW-1185">Reference proteome</keyword>
<organism evidence="7 8">
    <name type="scientific">Tumebacillus algifaecis</name>
    <dbReference type="NCBI Taxonomy" id="1214604"/>
    <lineage>
        <taxon>Bacteria</taxon>
        <taxon>Bacillati</taxon>
        <taxon>Bacillota</taxon>
        <taxon>Bacilli</taxon>
        <taxon>Bacillales</taxon>
        <taxon>Alicyclobacillaceae</taxon>
        <taxon>Tumebacillus</taxon>
    </lineage>
</organism>
<dbReference type="PROSITE" id="PS51192">
    <property type="entry name" value="HELICASE_ATP_BIND_1"/>
    <property type="match status" value="1"/>
</dbReference>
<feature type="domain" description="Helicase ATP-binding" evidence="5">
    <location>
        <begin position="80"/>
        <end position="234"/>
    </location>
</feature>
<sequence>MTEVSRLEKSRFMPKLDWQESVADQLFEREKDGEWDSWELFRLALEAERTRVVPNFDQLICMQQLPLITPFPHQIETAKKVLNELHGRAILADEVGLGKTIEAGLILKEYLIRGLVKKVLILVPSSLVIQWVRELSTKFNIQAWAQKNTYSWTDYEIVVSSIDTAKRDAHREIVLAQDWDLVIVDEAHKLKNRKSKNWELINTLRKKYLLLLTATPVQNDMKELYNLITLLKPGQLGSSTEYSSTFVENKRLPKNRTELKEALSEVMIRNKRSEGGVQFTKRIVESIMLDLSPDERELYDSVSAFIKEQYTALREEGKGNVLQLINLQRQICSSPYAALVSLKGMKESEKTPHEIKDRVQHLYELAESIPAYTKVNKCIELLKQIDDKVIIFTEYRATQDFILYMLQQNGIKAVMFRGGFKKSKKDWMTELFKNRFQVLVATEAGGEGINLQFCHHVINFDLPWNPMRVEQRIGRVHRLGQTNDVNVYNLSTRGTIEEHIVGLLNEKITMFELVIGELDLILGNLKVGRQFDHDMMDLLVNGASQDELQAKYEELGEKLKEASVKM</sequence>
<dbReference type="InterPro" id="IPR057342">
    <property type="entry name" value="DEXDc_RapA"/>
</dbReference>
<dbReference type="GO" id="GO:0016787">
    <property type="term" value="F:hydrolase activity"/>
    <property type="evidence" value="ECO:0007669"/>
    <property type="project" value="UniProtKB-KW"/>
</dbReference>
<accession>A0A223CZT3</accession>
<keyword evidence="4" id="KW-0067">ATP-binding</keyword>
<dbReference type="InterPro" id="IPR000330">
    <property type="entry name" value="SNF2_N"/>
</dbReference>
<dbReference type="PROSITE" id="PS51194">
    <property type="entry name" value="HELICASE_CTER"/>
    <property type="match status" value="1"/>
</dbReference>
<dbReference type="SMART" id="SM00490">
    <property type="entry name" value="HELICc"/>
    <property type="match status" value="1"/>
</dbReference>
<evidence type="ECO:0000313" key="8">
    <source>
        <dbReference type="Proteomes" id="UP000214688"/>
    </source>
</evidence>
<gene>
    <name evidence="7" type="ORF">CIG75_08250</name>
</gene>
<name>A0A223CZT3_9BACL</name>
<keyword evidence="1" id="KW-0547">Nucleotide-binding</keyword>